<dbReference type="SUPFAM" id="SSF52540">
    <property type="entry name" value="P-loop containing nucleoside triphosphate hydrolases"/>
    <property type="match status" value="1"/>
</dbReference>
<feature type="domain" description="Orc1-like AAA ATPase" evidence="3">
    <location>
        <begin position="10"/>
        <end position="177"/>
    </location>
</feature>
<keyword evidence="1" id="KW-0547">Nucleotide-binding</keyword>
<sequence length="709" mass="77570">MFFPVPSAPMVGRDPELQRLLDAFAHAAQGESGAMLVAGEAGIGKTRLLREFEGRVGAKARVVTGWCVDYGATPAAYGPLPGILRVLISAIGESERVVPGLDILPLLLPELGETPPGLRETTSPERLREAIATVIETAAELSPLVLLIEDLHWADEATLSTLTFLLRVVTHSRVLFVLSCRTDEVHRGGPVSSFLAGAERARVLERLTISRLDPEATRQLLQGLGRTHDDAALLRMQERAEGVPFFIEELAGCASAPMPDTLRDLLLARFDGMSDEAKRVTRFVSGGESGISHALLAPLAHLSDEALDDAVREAVAAGFLVVRDREGYGFRHALLREAVHDDLLPGERARLHRAIAEALDASATPDERERMHAALAFHWHLANDHRRALIAAVGAMEQSKQSYAFATAARFGELALELWDQVPDAPEAAGRDRVTLLLRLGSILRNAGDGERALTVVDLALDEIDPVTGDGTTYVRLLRDKAYYLGNLGRPGAIDLLVDALAVLTERVHDDRLHASVLNSLASRYMVAGRSHEGLMAADKAFAFAERCGSLREMSVARNLRGGCLAHLGELDRAFVDYADAYEYARGDDNGMLRYRVNFSDLMIVLGRYREAIDVAQAGIVRSRELGVERTTGAIMTQNMAEPLLELGEIDRVEALVAHDLVIPTLPVFRIYTTKTRIRALAWRGHVDEGEALLREWRPRFAAAARIDR</sequence>
<dbReference type="Gene3D" id="1.25.40.10">
    <property type="entry name" value="Tetratricopeptide repeat domain"/>
    <property type="match status" value="1"/>
</dbReference>
<evidence type="ECO:0000259" key="3">
    <source>
        <dbReference type="Pfam" id="PF13191"/>
    </source>
</evidence>
<protein>
    <recommendedName>
        <fullName evidence="3">Orc1-like AAA ATPase domain-containing protein</fullName>
    </recommendedName>
</protein>
<keyword evidence="5" id="KW-1185">Reference proteome</keyword>
<dbReference type="InterPro" id="IPR041664">
    <property type="entry name" value="AAA_16"/>
</dbReference>
<reference evidence="4" key="1">
    <citation type="journal article" date="2014" name="Int. J. Syst. Evol. Microbiol.">
        <title>Complete genome sequence of Corynebacterium casei LMG S-19264T (=DSM 44701T), isolated from a smear-ripened cheese.</title>
        <authorList>
            <consortium name="US DOE Joint Genome Institute (JGI-PGF)"/>
            <person name="Walter F."/>
            <person name="Albersmeier A."/>
            <person name="Kalinowski J."/>
            <person name="Ruckert C."/>
        </authorList>
    </citation>
    <scope>NUCLEOTIDE SEQUENCE</scope>
    <source>
        <strain evidence="4">VKM Ac-1958</strain>
    </source>
</reference>
<dbReference type="Proteomes" id="UP001142325">
    <property type="component" value="Unassembled WGS sequence"/>
</dbReference>
<dbReference type="Gene3D" id="3.40.50.300">
    <property type="entry name" value="P-loop containing nucleotide triphosphate hydrolases"/>
    <property type="match status" value="1"/>
</dbReference>
<dbReference type="AlphaFoldDB" id="A0A9W6HR96"/>
<keyword evidence="2" id="KW-0067">ATP-binding</keyword>
<evidence type="ECO:0000313" key="5">
    <source>
        <dbReference type="Proteomes" id="UP001142325"/>
    </source>
</evidence>
<dbReference type="PANTHER" id="PTHR16305:SF35">
    <property type="entry name" value="TRANSCRIPTIONAL ACTIVATOR DOMAIN"/>
    <property type="match status" value="1"/>
</dbReference>
<organism evidence="4 5">
    <name type="scientific">Microbacterium keratanolyticum</name>
    <dbReference type="NCBI Taxonomy" id="67574"/>
    <lineage>
        <taxon>Bacteria</taxon>
        <taxon>Bacillati</taxon>
        <taxon>Actinomycetota</taxon>
        <taxon>Actinomycetes</taxon>
        <taxon>Micrococcales</taxon>
        <taxon>Microbacteriaceae</taxon>
        <taxon>Microbacterium</taxon>
    </lineage>
</organism>
<name>A0A9W6HR96_9MICO</name>
<dbReference type="InterPro" id="IPR027417">
    <property type="entry name" value="P-loop_NTPase"/>
</dbReference>
<dbReference type="InterPro" id="IPR011990">
    <property type="entry name" value="TPR-like_helical_dom_sf"/>
</dbReference>
<evidence type="ECO:0000313" key="4">
    <source>
        <dbReference type="EMBL" id="GLK00691.1"/>
    </source>
</evidence>
<evidence type="ECO:0000256" key="1">
    <source>
        <dbReference type="ARBA" id="ARBA00022741"/>
    </source>
</evidence>
<dbReference type="GO" id="GO:0005737">
    <property type="term" value="C:cytoplasm"/>
    <property type="evidence" value="ECO:0007669"/>
    <property type="project" value="TreeGrafter"/>
</dbReference>
<accession>A0A9W6HR96</accession>
<proteinExistence type="predicted"/>
<reference evidence="4" key="2">
    <citation type="submission" date="2023-01" db="EMBL/GenBank/DDBJ databases">
        <authorList>
            <person name="Sun Q."/>
            <person name="Evtushenko L."/>
        </authorList>
    </citation>
    <scope>NUCLEOTIDE SEQUENCE</scope>
    <source>
        <strain evidence="4">VKM Ac-1958</strain>
    </source>
</reference>
<comment type="caution">
    <text evidence="4">The sequence shown here is derived from an EMBL/GenBank/DDBJ whole genome shotgun (WGS) entry which is preliminary data.</text>
</comment>
<evidence type="ECO:0000256" key="2">
    <source>
        <dbReference type="ARBA" id="ARBA00022840"/>
    </source>
</evidence>
<dbReference type="SUPFAM" id="SSF48452">
    <property type="entry name" value="TPR-like"/>
    <property type="match status" value="1"/>
</dbReference>
<dbReference type="EMBL" id="BSET01000001">
    <property type="protein sequence ID" value="GLK00691.1"/>
    <property type="molecule type" value="Genomic_DNA"/>
</dbReference>
<dbReference type="GO" id="GO:0004016">
    <property type="term" value="F:adenylate cyclase activity"/>
    <property type="evidence" value="ECO:0007669"/>
    <property type="project" value="TreeGrafter"/>
</dbReference>
<dbReference type="GO" id="GO:0005524">
    <property type="term" value="F:ATP binding"/>
    <property type="evidence" value="ECO:0007669"/>
    <property type="project" value="UniProtKB-KW"/>
</dbReference>
<gene>
    <name evidence="4" type="ORF">GCM10017596_04060</name>
</gene>
<dbReference type="PANTHER" id="PTHR16305">
    <property type="entry name" value="TESTICULAR SOLUBLE ADENYLYL CYCLASE"/>
    <property type="match status" value="1"/>
</dbReference>
<dbReference type="Pfam" id="PF13191">
    <property type="entry name" value="AAA_16"/>
    <property type="match status" value="1"/>
</dbReference>
<dbReference type="RefSeq" id="WP_204938391.1">
    <property type="nucleotide sequence ID" value="NZ_BAAAUM010000001.1"/>
</dbReference>